<organism evidence="5 6">
    <name type="scientific">Polyplosphaeria fusca</name>
    <dbReference type="NCBI Taxonomy" id="682080"/>
    <lineage>
        <taxon>Eukaryota</taxon>
        <taxon>Fungi</taxon>
        <taxon>Dikarya</taxon>
        <taxon>Ascomycota</taxon>
        <taxon>Pezizomycotina</taxon>
        <taxon>Dothideomycetes</taxon>
        <taxon>Pleosporomycetidae</taxon>
        <taxon>Pleosporales</taxon>
        <taxon>Tetraplosphaeriaceae</taxon>
        <taxon>Polyplosphaeria</taxon>
    </lineage>
</organism>
<evidence type="ECO:0000313" key="5">
    <source>
        <dbReference type="EMBL" id="KAF2732744.1"/>
    </source>
</evidence>
<dbReference type="AlphaFoldDB" id="A0A9P4QU58"/>
<comment type="caution">
    <text evidence="5">The sequence shown here is derived from an EMBL/GenBank/DDBJ whole genome shotgun (WGS) entry which is preliminary data.</text>
</comment>
<dbReference type="Gene3D" id="3.40.50.1820">
    <property type="entry name" value="alpha/beta hydrolase"/>
    <property type="match status" value="1"/>
</dbReference>
<keyword evidence="2 3" id="KW-0378">Hydrolase</keyword>
<dbReference type="InterPro" id="IPR050309">
    <property type="entry name" value="Type-B_Carboxylest/Lipase"/>
</dbReference>
<feature type="chain" id="PRO_5040536206" description="Carboxylic ester hydrolase" evidence="3">
    <location>
        <begin position="21"/>
        <end position="539"/>
    </location>
</feature>
<dbReference type="InterPro" id="IPR019819">
    <property type="entry name" value="Carboxylesterase_B_CS"/>
</dbReference>
<dbReference type="EMBL" id="ML996172">
    <property type="protein sequence ID" value="KAF2732744.1"/>
    <property type="molecule type" value="Genomic_DNA"/>
</dbReference>
<keyword evidence="6" id="KW-1185">Reference proteome</keyword>
<dbReference type="InterPro" id="IPR002018">
    <property type="entry name" value="CarbesteraseB"/>
</dbReference>
<evidence type="ECO:0000256" key="3">
    <source>
        <dbReference type="RuleBase" id="RU361235"/>
    </source>
</evidence>
<proteinExistence type="inferred from homology"/>
<dbReference type="SUPFAM" id="SSF53474">
    <property type="entry name" value="alpha/beta-Hydrolases"/>
    <property type="match status" value="1"/>
</dbReference>
<dbReference type="Proteomes" id="UP000799444">
    <property type="component" value="Unassembled WGS sequence"/>
</dbReference>
<name>A0A9P4QU58_9PLEO</name>
<evidence type="ECO:0000259" key="4">
    <source>
        <dbReference type="Pfam" id="PF00135"/>
    </source>
</evidence>
<feature type="domain" description="Carboxylesterase type B" evidence="4">
    <location>
        <begin position="23"/>
        <end position="499"/>
    </location>
</feature>
<dbReference type="InterPro" id="IPR019826">
    <property type="entry name" value="Carboxylesterase_B_AS"/>
</dbReference>
<dbReference type="PANTHER" id="PTHR11559">
    <property type="entry name" value="CARBOXYLESTERASE"/>
    <property type="match status" value="1"/>
</dbReference>
<dbReference type="PROSITE" id="PS00941">
    <property type="entry name" value="CARBOXYLESTERASE_B_2"/>
    <property type="match status" value="1"/>
</dbReference>
<evidence type="ECO:0000313" key="6">
    <source>
        <dbReference type="Proteomes" id="UP000799444"/>
    </source>
</evidence>
<reference evidence="5" key="1">
    <citation type="journal article" date="2020" name="Stud. Mycol.">
        <title>101 Dothideomycetes genomes: a test case for predicting lifestyles and emergence of pathogens.</title>
        <authorList>
            <person name="Haridas S."/>
            <person name="Albert R."/>
            <person name="Binder M."/>
            <person name="Bloem J."/>
            <person name="Labutti K."/>
            <person name="Salamov A."/>
            <person name="Andreopoulos B."/>
            <person name="Baker S."/>
            <person name="Barry K."/>
            <person name="Bills G."/>
            <person name="Bluhm B."/>
            <person name="Cannon C."/>
            <person name="Castanera R."/>
            <person name="Culley D."/>
            <person name="Daum C."/>
            <person name="Ezra D."/>
            <person name="Gonzalez J."/>
            <person name="Henrissat B."/>
            <person name="Kuo A."/>
            <person name="Liang C."/>
            <person name="Lipzen A."/>
            <person name="Lutzoni F."/>
            <person name="Magnuson J."/>
            <person name="Mondo S."/>
            <person name="Nolan M."/>
            <person name="Ohm R."/>
            <person name="Pangilinan J."/>
            <person name="Park H.-J."/>
            <person name="Ramirez L."/>
            <person name="Alfaro M."/>
            <person name="Sun H."/>
            <person name="Tritt A."/>
            <person name="Yoshinaga Y."/>
            <person name="Zwiers L.-H."/>
            <person name="Turgeon B."/>
            <person name="Goodwin S."/>
            <person name="Spatafora J."/>
            <person name="Crous P."/>
            <person name="Grigoriev I."/>
        </authorList>
    </citation>
    <scope>NUCLEOTIDE SEQUENCE</scope>
    <source>
        <strain evidence="5">CBS 125425</strain>
    </source>
</reference>
<gene>
    <name evidence="5" type="ORF">EJ04DRAFT_607262</name>
</gene>
<feature type="signal peptide" evidence="3">
    <location>
        <begin position="1"/>
        <end position="20"/>
    </location>
</feature>
<dbReference type="GO" id="GO:0016787">
    <property type="term" value="F:hydrolase activity"/>
    <property type="evidence" value="ECO:0007669"/>
    <property type="project" value="UniProtKB-KW"/>
</dbReference>
<keyword evidence="3" id="KW-0732">Signal</keyword>
<dbReference type="EC" id="3.1.1.-" evidence="3"/>
<protein>
    <recommendedName>
        <fullName evidence="3">Carboxylic ester hydrolase</fullName>
        <ecNumber evidence="3">3.1.1.-</ecNumber>
    </recommendedName>
</protein>
<comment type="similarity">
    <text evidence="1 3">Belongs to the type-B carboxylesterase/lipase family.</text>
</comment>
<dbReference type="OrthoDB" id="408631at2759"/>
<sequence length="539" mass="58585">MLHTTIQLTLLLAYSLAAAAVEPVVDLGYSRYRGRIVGDGTTQWLGIRYAAPPLGQLRFSAPQPPRNTSDIQDASKFGPICYPGNPDDWTMKPSTRFTVSEDCLYVNVFAPANATTKSRLPVMFFIQGGGYNSNSNANYNGSDLARVGNMIVVSMNYRVGAYGFLQSEEVVKDGALNAGLRDQIKALEWTRDNIEKFGGNSSHIVIDGDSAGAASVLIFLTSPYFLKNPLFVGAISESTYQNLYRTLPEGQEQYNCLLNATNCSNSTSTLSCLRSLNVSALQTPSCAFNPNFDSDLITQTPFSAFAQGTYLHIPTILGSCADEGTKNVPQTTPTLAAAHAFIRSKCPSLTNSSLPVLDTLYLNVSQPTFPDSGPLWRPLANALGDIGSHCVDRIYQNTLHADGVPSWSYNYAVRDPEQEAKGFGAYHTVELFAVWGPNNTDGHPPASYNASNAGIVPVAQAYWASFVRYLDPNVGRAGGAPVWEVWGEGRERLRFATNGTVVEGMEEAQDRRCGVVDPLVRALERIQPEGTRTELKLEG</sequence>
<dbReference type="InterPro" id="IPR029058">
    <property type="entry name" value="AB_hydrolase_fold"/>
</dbReference>
<evidence type="ECO:0000256" key="1">
    <source>
        <dbReference type="ARBA" id="ARBA00005964"/>
    </source>
</evidence>
<evidence type="ECO:0000256" key="2">
    <source>
        <dbReference type="ARBA" id="ARBA00022801"/>
    </source>
</evidence>
<dbReference type="Pfam" id="PF00135">
    <property type="entry name" value="COesterase"/>
    <property type="match status" value="1"/>
</dbReference>
<accession>A0A9P4QU58</accession>
<dbReference type="PROSITE" id="PS00122">
    <property type="entry name" value="CARBOXYLESTERASE_B_1"/>
    <property type="match status" value="1"/>
</dbReference>